<dbReference type="GeneID" id="4566203"/>
<dbReference type="Proteomes" id="UP000001261">
    <property type="component" value="Unassembled WGS sequence"/>
</dbReference>
<dbReference type="VEuPathDB" id="FungiDB:CIMG_02669"/>
<protein>
    <submittedName>
        <fullName evidence="1">Uncharacterized protein</fullName>
    </submittedName>
</protein>
<sequence>MKPSKYIDPRPSFRLVPYAADYPIFPRSILLMLETNSYHLNPRMSSPASSRLEEGNYKLITWKTNETLQELQIQSKYTLHIITTAFQSWIKFCRVCKDRVEYARRGGVPSGDHFSGIGFRRVTHGSLTLLISGWVQATQISLLSMNTLKHPILPSGGREK</sequence>
<evidence type="ECO:0000313" key="1">
    <source>
        <dbReference type="EMBL" id="EAS37315.3"/>
    </source>
</evidence>
<accession>J3KLV3</accession>
<evidence type="ECO:0000313" key="2">
    <source>
        <dbReference type="Proteomes" id="UP000001261"/>
    </source>
</evidence>
<dbReference type="EMBL" id="GG704911">
    <property type="protein sequence ID" value="EAS37315.3"/>
    <property type="molecule type" value="Genomic_DNA"/>
</dbReference>
<proteinExistence type="predicted"/>
<dbReference type="KEGG" id="cim:CIMG_02669"/>
<name>J3KLV3_COCIM</name>
<reference evidence="2" key="1">
    <citation type="journal article" date="2009" name="Genome Res.">
        <title>Comparative genomic analyses of the human fungal pathogens Coccidioides and their relatives.</title>
        <authorList>
            <person name="Sharpton T.J."/>
            <person name="Stajich J.E."/>
            <person name="Rounsley S.D."/>
            <person name="Gardner M.J."/>
            <person name="Wortman J.R."/>
            <person name="Jordar V.S."/>
            <person name="Maiti R."/>
            <person name="Kodira C.D."/>
            <person name="Neafsey D.E."/>
            <person name="Zeng Q."/>
            <person name="Hung C.-Y."/>
            <person name="McMahan C."/>
            <person name="Muszewska A."/>
            <person name="Grynberg M."/>
            <person name="Mandel M.A."/>
            <person name="Kellner E.M."/>
            <person name="Barker B.M."/>
            <person name="Galgiani J.N."/>
            <person name="Orbach M.J."/>
            <person name="Kirkland T.N."/>
            <person name="Cole G.T."/>
            <person name="Henn M.R."/>
            <person name="Birren B.W."/>
            <person name="Taylor J.W."/>
        </authorList>
    </citation>
    <scope>NUCLEOTIDE SEQUENCE [LARGE SCALE GENOMIC DNA]</scope>
    <source>
        <strain evidence="2">RS</strain>
    </source>
</reference>
<organism evidence="1 2">
    <name type="scientific">Coccidioides immitis (strain RS)</name>
    <name type="common">Valley fever fungus</name>
    <dbReference type="NCBI Taxonomy" id="246410"/>
    <lineage>
        <taxon>Eukaryota</taxon>
        <taxon>Fungi</taxon>
        <taxon>Dikarya</taxon>
        <taxon>Ascomycota</taxon>
        <taxon>Pezizomycotina</taxon>
        <taxon>Eurotiomycetes</taxon>
        <taxon>Eurotiomycetidae</taxon>
        <taxon>Onygenales</taxon>
        <taxon>Onygenaceae</taxon>
        <taxon>Coccidioides</taxon>
    </lineage>
</organism>
<reference evidence="2" key="2">
    <citation type="journal article" date="2010" name="Genome Res.">
        <title>Population genomic sequencing of Coccidioides fungi reveals recent hybridization and transposon control.</title>
        <authorList>
            <person name="Neafsey D.E."/>
            <person name="Barker B.M."/>
            <person name="Sharpton T.J."/>
            <person name="Stajich J.E."/>
            <person name="Park D.J."/>
            <person name="Whiston E."/>
            <person name="Hung C.-Y."/>
            <person name="McMahan C."/>
            <person name="White J."/>
            <person name="Sykes S."/>
            <person name="Heiman D."/>
            <person name="Young S."/>
            <person name="Zeng Q."/>
            <person name="Abouelleil A."/>
            <person name="Aftuck L."/>
            <person name="Bessette D."/>
            <person name="Brown A."/>
            <person name="FitzGerald M."/>
            <person name="Lui A."/>
            <person name="Macdonald J.P."/>
            <person name="Priest M."/>
            <person name="Orbach M.J."/>
            <person name="Galgiani J.N."/>
            <person name="Kirkland T.N."/>
            <person name="Cole G.T."/>
            <person name="Birren B.W."/>
            <person name="Henn M.R."/>
            <person name="Taylor J.W."/>
            <person name="Rounsley S.D."/>
        </authorList>
    </citation>
    <scope>GENOME REANNOTATION</scope>
    <source>
        <strain evidence="2">RS</strain>
    </source>
</reference>
<dbReference type="InParanoid" id="J3KLV3"/>
<keyword evidence="2" id="KW-1185">Reference proteome</keyword>
<gene>
    <name evidence="1" type="ORF">CIMG_02669</name>
</gene>
<dbReference type="RefSeq" id="XP_001248898.2">
    <property type="nucleotide sequence ID" value="XM_001248897.2"/>
</dbReference>
<dbReference type="AlphaFoldDB" id="J3KLV3"/>